<reference evidence="1" key="1">
    <citation type="submission" date="2023-07" db="EMBL/GenBank/DDBJ databases">
        <authorList>
            <consortium name="CYATHOMIX"/>
        </authorList>
    </citation>
    <scope>NUCLEOTIDE SEQUENCE</scope>
    <source>
        <strain evidence="1">N/A</strain>
    </source>
</reference>
<name>A0AA36GX93_CYLNA</name>
<gene>
    <name evidence="1" type="ORF">CYNAS_LOCUS12038</name>
</gene>
<keyword evidence="2" id="KW-1185">Reference proteome</keyword>
<accession>A0AA36GX93</accession>
<evidence type="ECO:0000313" key="2">
    <source>
        <dbReference type="Proteomes" id="UP001176961"/>
    </source>
</evidence>
<protein>
    <submittedName>
        <fullName evidence="1">Uncharacterized protein</fullName>
    </submittedName>
</protein>
<evidence type="ECO:0000313" key="1">
    <source>
        <dbReference type="EMBL" id="CAJ0600055.1"/>
    </source>
</evidence>
<comment type="caution">
    <text evidence="1">The sequence shown here is derived from an EMBL/GenBank/DDBJ whole genome shotgun (WGS) entry which is preliminary data.</text>
</comment>
<proteinExistence type="predicted"/>
<dbReference type="AlphaFoldDB" id="A0AA36GX93"/>
<organism evidence="1 2">
    <name type="scientific">Cylicocyclus nassatus</name>
    <name type="common">Nematode worm</name>
    <dbReference type="NCBI Taxonomy" id="53992"/>
    <lineage>
        <taxon>Eukaryota</taxon>
        <taxon>Metazoa</taxon>
        <taxon>Ecdysozoa</taxon>
        <taxon>Nematoda</taxon>
        <taxon>Chromadorea</taxon>
        <taxon>Rhabditida</taxon>
        <taxon>Rhabditina</taxon>
        <taxon>Rhabditomorpha</taxon>
        <taxon>Strongyloidea</taxon>
        <taxon>Strongylidae</taxon>
        <taxon>Cylicocyclus</taxon>
    </lineage>
</organism>
<dbReference type="Proteomes" id="UP001176961">
    <property type="component" value="Unassembled WGS sequence"/>
</dbReference>
<dbReference type="EMBL" id="CATQJL010000223">
    <property type="protein sequence ID" value="CAJ0600055.1"/>
    <property type="molecule type" value="Genomic_DNA"/>
</dbReference>
<sequence length="83" mass="9777">MIEEKGRRTESMKDVPLLKYTTGDAKNHVNLHCSPIPFFVARKKSKYQIDVAKKLQFIGIYEQAEELVLTVRRSKGVEHKWWM</sequence>